<evidence type="ECO:0000313" key="4">
    <source>
        <dbReference type="Proteomes" id="UP000683360"/>
    </source>
</evidence>
<dbReference type="AlphaFoldDB" id="A0A8S3QHV3"/>
<dbReference type="InterPro" id="IPR029021">
    <property type="entry name" value="Prot-tyrosine_phosphatase-like"/>
</dbReference>
<dbReference type="InterPro" id="IPR000387">
    <property type="entry name" value="Tyr_Pase_dom"/>
</dbReference>
<protein>
    <submittedName>
        <fullName evidence="3">Uncharacterized protein</fullName>
    </submittedName>
</protein>
<organism evidence="3 4">
    <name type="scientific">Mytilus edulis</name>
    <name type="common">Blue mussel</name>
    <dbReference type="NCBI Taxonomy" id="6550"/>
    <lineage>
        <taxon>Eukaryota</taxon>
        <taxon>Metazoa</taxon>
        <taxon>Spiralia</taxon>
        <taxon>Lophotrochozoa</taxon>
        <taxon>Mollusca</taxon>
        <taxon>Bivalvia</taxon>
        <taxon>Autobranchia</taxon>
        <taxon>Pteriomorphia</taxon>
        <taxon>Mytilida</taxon>
        <taxon>Mytiloidea</taxon>
        <taxon>Mytilidae</taxon>
        <taxon>Mytilinae</taxon>
        <taxon>Mytilus</taxon>
    </lineage>
</organism>
<reference evidence="3" key="1">
    <citation type="submission" date="2021-03" db="EMBL/GenBank/DDBJ databases">
        <authorList>
            <person name="Bekaert M."/>
        </authorList>
    </citation>
    <scope>NUCLEOTIDE SEQUENCE</scope>
</reference>
<gene>
    <name evidence="3" type="ORF">MEDL_8352</name>
</gene>
<comment type="caution">
    <text evidence="3">The sequence shown here is derived from an EMBL/GenBank/DDBJ whole genome shotgun (WGS) entry which is preliminary data.</text>
</comment>
<dbReference type="Gene3D" id="3.90.190.10">
    <property type="entry name" value="Protein tyrosine phosphatase superfamily"/>
    <property type="match status" value="1"/>
</dbReference>
<dbReference type="EMBL" id="CAJPWZ010000459">
    <property type="protein sequence ID" value="CAG2193356.1"/>
    <property type="molecule type" value="Genomic_DNA"/>
</dbReference>
<accession>A0A8S3QHV3</accession>
<evidence type="ECO:0000259" key="1">
    <source>
        <dbReference type="PROSITE" id="PS50055"/>
    </source>
</evidence>
<proteinExistence type="predicted"/>
<dbReference type="Pfam" id="PF00102">
    <property type="entry name" value="Y_phosphatase"/>
    <property type="match status" value="1"/>
</dbReference>
<dbReference type="PROSITE" id="PS50056">
    <property type="entry name" value="TYR_PHOSPHATASE_2"/>
    <property type="match status" value="1"/>
</dbReference>
<dbReference type="GO" id="GO:0004725">
    <property type="term" value="F:protein tyrosine phosphatase activity"/>
    <property type="evidence" value="ECO:0007669"/>
    <property type="project" value="InterPro"/>
</dbReference>
<dbReference type="SUPFAM" id="SSF52799">
    <property type="entry name" value="(Phosphotyrosine protein) phosphatases II"/>
    <property type="match status" value="1"/>
</dbReference>
<dbReference type="OrthoDB" id="6407541at2759"/>
<evidence type="ECO:0000259" key="2">
    <source>
        <dbReference type="PROSITE" id="PS50056"/>
    </source>
</evidence>
<feature type="domain" description="Tyrosine specific protein phosphatases" evidence="2">
    <location>
        <begin position="81"/>
        <end position="130"/>
    </location>
</feature>
<dbReference type="PROSITE" id="PS50055">
    <property type="entry name" value="TYR_PHOSPHATASE_PTP"/>
    <property type="match status" value="1"/>
</dbReference>
<evidence type="ECO:0000313" key="3">
    <source>
        <dbReference type="EMBL" id="CAG2193356.1"/>
    </source>
</evidence>
<name>A0A8S3QHV3_MYTED</name>
<dbReference type="Proteomes" id="UP000683360">
    <property type="component" value="Unassembled WGS sequence"/>
</dbReference>
<keyword evidence="4" id="KW-1185">Reference proteome</keyword>
<feature type="domain" description="Tyrosine-protein phosphatase" evidence="1">
    <location>
        <begin position="1"/>
        <end position="151"/>
    </location>
</feature>
<dbReference type="InterPro" id="IPR000242">
    <property type="entry name" value="PTP_cat"/>
</dbReference>
<sequence>MVYDHDSSIVVLLDTLNEDAPLWSKTEKLLEFEKFDIELDNDQTPREVQLSIVHRAHAILQNILLLDHARIRLQKYTIDIGPVTVVCSNGATTSGLFVALSLILEKMKIDDQVDVFQVIRTIQLRRPEFVTNFCNLARDNFFYIHEVPYSNRCSCYEKANDEQFDRFSLLMNLLRSRQEVLIKFIVVLLEFPLLLKKFRTMKLLALNGMLTLDIF</sequence>